<feature type="chain" id="PRO_5003091536" description="Secreted protein" evidence="2">
    <location>
        <begin position="28"/>
        <end position="176"/>
    </location>
</feature>
<organism evidence="3 4">
    <name type="scientific">Segniliparus rotundus (strain ATCC BAA-972 / CDC 1076 / CIP 108378 / DSM 44985 / JCM 13578)</name>
    <dbReference type="NCBI Taxonomy" id="640132"/>
    <lineage>
        <taxon>Bacteria</taxon>
        <taxon>Bacillati</taxon>
        <taxon>Actinomycetota</taxon>
        <taxon>Actinomycetes</taxon>
        <taxon>Mycobacteriales</taxon>
        <taxon>Segniliparaceae</taxon>
        <taxon>Segniliparus</taxon>
    </lineage>
</organism>
<dbReference type="HOGENOM" id="CLU_1659526_0_0_11"/>
<dbReference type="KEGG" id="srt:Srot_0584"/>
<dbReference type="Proteomes" id="UP000002247">
    <property type="component" value="Chromosome"/>
</dbReference>
<name>D6ZCM4_SEGRD</name>
<dbReference type="STRING" id="640132.Srot_0584"/>
<proteinExistence type="predicted"/>
<dbReference type="InterPro" id="IPR038468">
    <property type="entry name" value="MmpS_C"/>
</dbReference>
<feature type="signal peptide" evidence="2">
    <location>
        <begin position="1"/>
        <end position="27"/>
    </location>
</feature>
<dbReference type="RefSeq" id="WP_013137522.1">
    <property type="nucleotide sequence ID" value="NC_014168.1"/>
</dbReference>
<feature type="region of interest" description="Disordered" evidence="1">
    <location>
        <begin position="30"/>
        <end position="50"/>
    </location>
</feature>
<evidence type="ECO:0008006" key="5">
    <source>
        <dbReference type="Google" id="ProtNLM"/>
    </source>
</evidence>
<evidence type="ECO:0000313" key="3">
    <source>
        <dbReference type="EMBL" id="ADG97066.1"/>
    </source>
</evidence>
<gene>
    <name evidence="3" type="ordered locus">Srot_0584</name>
</gene>
<accession>D6ZCM4</accession>
<protein>
    <recommendedName>
        <fullName evidence="5">Secreted protein</fullName>
    </recommendedName>
</protein>
<keyword evidence="4" id="KW-1185">Reference proteome</keyword>
<evidence type="ECO:0000256" key="2">
    <source>
        <dbReference type="SAM" id="SignalP"/>
    </source>
</evidence>
<dbReference type="AlphaFoldDB" id="D6ZCM4"/>
<keyword evidence="2" id="KW-0732">Signal</keyword>
<evidence type="ECO:0000256" key="1">
    <source>
        <dbReference type="SAM" id="MobiDB-lite"/>
    </source>
</evidence>
<reference evidence="3 4" key="1">
    <citation type="journal article" date="2010" name="Stand. Genomic Sci.">
        <title>Complete genome sequence of Segniliparus rotundus type strain (CDC 1076).</title>
        <authorList>
            <person name="Sikorski J."/>
            <person name="Lapidus A."/>
            <person name="Copeland A."/>
            <person name="Misra M."/>
            <person name="Glavina Del Rio T."/>
            <person name="Nolan M."/>
            <person name="Lucas S."/>
            <person name="Chen F."/>
            <person name="Tice H."/>
            <person name="Cheng J.F."/>
            <person name="Jando M."/>
            <person name="Schneider S."/>
            <person name="Bruce D."/>
            <person name="Goodwin L."/>
            <person name="Pitluck S."/>
            <person name="Liolios K."/>
            <person name="Mikhailova N."/>
            <person name="Pati A."/>
            <person name="Ivanova N."/>
            <person name="Mavromatis K."/>
            <person name="Chen A."/>
            <person name="Palaniappan K."/>
            <person name="Chertkov O."/>
            <person name="Land M."/>
            <person name="Hauser L."/>
            <person name="Chang Y.J."/>
            <person name="Jeffries C.D."/>
            <person name="Brettin T."/>
            <person name="Detter J.C."/>
            <person name="Han C."/>
            <person name="Rohde M."/>
            <person name="Goker M."/>
            <person name="Bristow J."/>
            <person name="Eisen J.A."/>
            <person name="Markowitz V."/>
            <person name="Hugenholtz P."/>
            <person name="Kyrpides N.C."/>
            <person name="Klenk H.P."/>
        </authorList>
    </citation>
    <scope>NUCLEOTIDE SEQUENCE [LARGE SCALE GENOMIC DNA]</scope>
    <source>
        <strain evidence="4">ATCC BAA-972 / CDC 1076 / CIP 108378 / DSM 44985 / JCM 13578</strain>
    </source>
</reference>
<evidence type="ECO:0000313" key="4">
    <source>
        <dbReference type="Proteomes" id="UP000002247"/>
    </source>
</evidence>
<dbReference type="EMBL" id="CP001958">
    <property type="protein sequence ID" value="ADG97066.1"/>
    <property type="molecule type" value="Genomic_DNA"/>
</dbReference>
<sequence length="176" mass="18943">MSKTVLRTLALLFGAVLPLNVAPLALADDDDDDGEGASAPPYWNNAGPVDPDDPVVVYSDQPTAEVDYEVTGTSRSADLFFGTPGGTLRHQGYVLPFRQKEVAWPPVQFMPMFATIPAINDWIALPNGNSRRPGDHSLTGGTATCRIWVSGKLVQERSASGVNHTAKCAVTVRFFQ</sequence>
<dbReference type="Gene3D" id="2.60.40.2880">
    <property type="entry name" value="MmpS1-5, C-terminal soluble domain"/>
    <property type="match status" value="1"/>
</dbReference>